<organism evidence="1 2">
    <name type="scientific">Deinococcus lacus</name>
    <dbReference type="NCBI Taxonomy" id="392561"/>
    <lineage>
        <taxon>Bacteria</taxon>
        <taxon>Thermotogati</taxon>
        <taxon>Deinococcota</taxon>
        <taxon>Deinococci</taxon>
        <taxon>Deinococcales</taxon>
        <taxon>Deinococcaceae</taxon>
        <taxon>Deinococcus</taxon>
    </lineage>
</organism>
<dbReference type="EMBL" id="JBHSWD010000001">
    <property type="protein sequence ID" value="MFC6592424.1"/>
    <property type="molecule type" value="Genomic_DNA"/>
</dbReference>
<protein>
    <submittedName>
        <fullName evidence="1">Uncharacterized protein</fullName>
    </submittedName>
</protein>
<evidence type="ECO:0000313" key="2">
    <source>
        <dbReference type="Proteomes" id="UP001596297"/>
    </source>
</evidence>
<name>A0ABW1YDT6_9DEIO</name>
<evidence type="ECO:0000313" key="1">
    <source>
        <dbReference type="EMBL" id="MFC6592424.1"/>
    </source>
</evidence>
<proteinExistence type="predicted"/>
<dbReference type="Proteomes" id="UP001596297">
    <property type="component" value="Unassembled WGS sequence"/>
</dbReference>
<accession>A0ABW1YDT6</accession>
<comment type="caution">
    <text evidence="1">The sequence shown here is derived from an EMBL/GenBank/DDBJ whole genome shotgun (WGS) entry which is preliminary data.</text>
</comment>
<sequence>MGLLHSESLAGPSSALWELTQLGQAAGLPLPPAIKLPPLPVLEGDCDMDALAEQLGQEALGRLRAELSSPEMRGLLTGNLAEMQGQLLGYLGNLEHLKRDLLAEAMEATGTLGALGQAREQLGHLRALAGGVSDLPLAGPVLGAVAAACPAVGGLLTYADSALGEVDGQLTAAQNLLTGTMNTVNQLTDMQGLTQQALTELEGHISLQGTLFDLLESLGGER</sequence>
<reference evidence="2" key="1">
    <citation type="journal article" date="2019" name="Int. J. Syst. Evol. Microbiol.">
        <title>The Global Catalogue of Microorganisms (GCM) 10K type strain sequencing project: providing services to taxonomists for standard genome sequencing and annotation.</title>
        <authorList>
            <consortium name="The Broad Institute Genomics Platform"/>
            <consortium name="The Broad Institute Genome Sequencing Center for Infectious Disease"/>
            <person name="Wu L."/>
            <person name="Ma J."/>
        </authorList>
    </citation>
    <scope>NUCLEOTIDE SEQUENCE [LARGE SCALE GENOMIC DNA]</scope>
    <source>
        <strain evidence="2">CGMCC 1.15772</strain>
    </source>
</reference>
<gene>
    <name evidence="1" type="ORF">ACFP81_10735</name>
</gene>
<dbReference type="RefSeq" id="WP_380083450.1">
    <property type="nucleotide sequence ID" value="NZ_JBHSWD010000001.1"/>
</dbReference>
<keyword evidence="2" id="KW-1185">Reference proteome</keyword>